<evidence type="ECO:0000256" key="1">
    <source>
        <dbReference type="SAM" id="Phobius"/>
    </source>
</evidence>
<protein>
    <submittedName>
        <fullName evidence="2">Uncharacterized protein</fullName>
    </submittedName>
</protein>
<dbReference type="EnsemblMetazoa" id="AMEC017805-RA">
    <property type="protein sequence ID" value="AMEC017805-PA"/>
    <property type="gene ID" value="AMEC017805"/>
</dbReference>
<evidence type="ECO:0000313" key="2">
    <source>
        <dbReference type="EnsemblMetazoa" id="AMEC017805-PA"/>
    </source>
</evidence>
<reference evidence="2" key="2">
    <citation type="submission" date="2020-05" db="UniProtKB">
        <authorList>
            <consortium name="EnsemblMetazoa"/>
        </authorList>
    </citation>
    <scope>IDENTIFICATION</scope>
    <source>
        <strain evidence="2">CM1001059</strain>
    </source>
</reference>
<keyword evidence="3" id="KW-1185">Reference proteome</keyword>
<dbReference type="VEuPathDB" id="VectorBase:AMEC017805"/>
<keyword evidence="1" id="KW-1133">Transmembrane helix</keyword>
<keyword evidence="1" id="KW-0472">Membrane</keyword>
<name>A0A182UCA2_9DIPT</name>
<reference evidence="3" key="1">
    <citation type="submission" date="2014-01" db="EMBL/GenBank/DDBJ databases">
        <title>The Genome Sequence of Anopheles melas CM1001059_A (V2).</title>
        <authorList>
            <consortium name="The Broad Institute Genomics Platform"/>
            <person name="Neafsey D.E."/>
            <person name="Besansky N."/>
            <person name="Howell P."/>
            <person name="Walton C."/>
            <person name="Young S.K."/>
            <person name="Zeng Q."/>
            <person name="Gargeya S."/>
            <person name="Fitzgerald M."/>
            <person name="Haas B."/>
            <person name="Abouelleil A."/>
            <person name="Allen A.W."/>
            <person name="Alvarado L."/>
            <person name="Arachchi H.M."/>
            <person name="Berlin A.M."/>
            <person name="Chapman S.B."/>
            <person name="Gainer-Dewar J."/>
            <person name="Goldberg J."/>
            <person name="Griggs A."/>
            <person name="Gujja S."/>
            <person name="Hansen M."/>
            <person name="Howarth C."/>
            <person name="Imamovic A."/>
            <person name="Ireland A."/>
            <person name="Larimer J."/>
            <person name="McCowan C."/>
            <person name="Murphy C."/>
            <person name="Pearson M."/>
            <person name="Poon T.W."/>
            <person name="Priest M."/>
            <person name="Roberts A."/>
            <person name="Saif S."/>
            <person name="Shea T."/>
            <person name="Sisk P."/>
            <person name="Sykes S."/>
            <person name="Wortman J."/>
            <person name="Nusbaum C."/>
            <person name="Birren B."/>
        </authorList>
    </citation>
    <scope>NUCLEOTIDE SEQUENCE [LARGE SCALE GENOMIC DNA]</scope>
    <source>
        <strain evidence="3">CM1001059</strain>
    </source>
</reference>
<sequence>MPHVRVVDRNELGVHFRQLRRLGLGLFPQKVERNALESVVRLLAATWVYRPCPSTVVKMVVMVMATAGTVPLPMVHVPQAGRIGTGADRCRCRVAAAAASIGPTIAGFVMPVVMLLPSRVRRERGHVRARHQIARGEGERVERDVRIGQSAPRLMANGARVRCHLDHLHEVAILLLEARTIRGRIRRTGMALKHPHHALGLRDGATQQRGSVPMPPRCHRYAVLLVAPRHTAQRIVRHLLRAHQHRRVRPADAVVAVDGRNPVTGRLHIAQPQPQPVAHLRSFSRSTSFTCTRGSVSVPSSDTSSSSLLLLLSPIPPPPPPELPPPLGPPTPSSAPLPYASSYSTAPGSMYLRLVAPAFCLNPAFIAVRRSVFFAKSFNVAFFSFTLWPGPSSPGWASPCVANAKCPNSSSGYARSSPIIFSSCSSTGYWSFGFWIGGMRFASRATASSVSMCIWIVPGTIWCRLRTCSAVTLPSVQTRSMNLHTIFVTALPVSPGSCSSNPSSLLWSLLWLRDSITLFDTLVSSSRCRPSLSRCTRPTAPPTSCGTSRYTIRSFCVTASIVAHLPIWSAAISSADGS</sequence>
<keyword evidence="1" id="KW-0812">Transmembrane</keyword>
<dbReference type="Proteomes" id="UP000075902">
    <property type="component" value="Unassembled WGS sequence"/>
</dbReference>
<accession>A0A182UCA2</accession>
<proteinExistence type="predicted"/>
<dbReference type="AlphaFoldDB" id="A0A182UCA2"/>
<feature type="transmembrane region" description="Helical" evidence="1">
    <location>
        <begin position="94"/>
        <end position="116"/>
    </location>
</feature>
<evidence type="ECO:0000313" key="3">
    <source>
        <dbReference type="Proteomes" id="UP000075902"/>
    </source>
</evidence>
<organism evidence="2 3">
    <name type="scientific">Anopheles melas</name>
    <dbReference type="NCBI Taxonomy" id="34690"/>
    <lineage>
        <taxon>Eukaryota</taxon>
        <taxon>Metazoa</taxon>
        <taxon>Ecdysozoa</taxon>
        <taxon>Arthropoda</taxon>
        <taxon>Hexapoda</taxon>
        <taxon>Insecta</taxon>
        <taxon>Pterygota</taxon>
        <taxon>Neoptera</taxon>
        <taxon>Endopterygota</taxon>
        <taxon>Diptera</taxon>
        <taxon>Nematocera</taxon>
        <taxon>Culicoidea</taxon>
        <taxon>Culicidae</taxon>
        <taxon>Anophelinae</taxon>
        <taxon>Anopheles</taxon>
    </lineage>
</organism>